<name>B0MIJ0_ANACD</name>
<keyword evidence="10" id="KW-0443">Lipid metabolism</keyword>
<dbReference type="Pfam" id="PF00781">
    <property type="entry name" value="DAGK_cat"/>
    <property type="match status" value="1"/>
</dbReference>
<evidence type="ECO:0000256" key="5">
    <source>
        <dbReference type="ARBA" id="ARBA00022723"/>
    </source>
</evidence>
<keyword evidence="8" id="KW-0067">ATP-binding</keyword>
<keyword evidence="5" id="KW-0479">Metal-binding</keyword>
<dbReference type="GO" id="GO:0004143">
    <property type="term" value="F:ATP-dependent diacylglycerol kinase activity"/>
    <property type="evidence" value="ECO:0007669"/>
    <property type="project" value="TreeGrafter"/>
</dbReference>
<dbReference type="GO" id="GO:0005524">
    <property type="term" value="F:ATP binding"/>
    <property type="evidence" value="ECO:0007669"/>
    <property type="project" value="UniProtKB-KW"/>
</dbReference>
<evidence type="ECO:0000256" key="3">
    <source>
        <dbReference type="ARBA" id="ARBA00022516"/>
    </source>
</evidence>
<dbReference type="SMART" id="SM00046">
    <property type="entry name" value="DAGKc"/>
    <property type="match status" value="1"/>
</dbReference>
<evidence type="ECO:0000256" key="8">
    <source>
        <dbReference type="ARBA" id="ARBA00022840"/>
    </source>
</evidence>
<dbReference type="Pfam" id="PF19279">
    <property type="entry name" value="YegS_C"/>
    <property type="match status" value="1"/>
</dbReference>
<keyword evidence="11" id="KW-0594">Phospholipid biosynthesis</keyword>
<dbReference type="InterPro" id="IPR017438">
    <property type="entry name" value="ATP-NAD_kinase_N"/>
</dbReference>
<reference evidence="14" key="1">
    <citation type="submission" date="2007-11" db="EMBL/GenBank/DDBJ databases">
        <authorList>
            <person name="Fulton L."/>
            <person name="Clifton S."/>
            <person name="Fulton B."/>
            <person name="Xu J."/>
            <person name="Minx P."/>
            <person name="Pepin K.H."/>
            <person name="Johnson M."/>
            <person name="Thiruvilangam P."/>
            <person name="Bhonagiri V."/>
            <person name="Nash W.E."/>
            <person name="Mardis E.R."/>
            <person name="Wilson R.K."/>
        </authorList>
    </citation>
    <scope>NUCLEOTIDE SEQUENCE [LARGE SCALE GENOMIC DNA]</scope>
    <source>
        <strain evidence="14">DSM 14662</strain>
    </source>
</reference>
<feature type="domain" description="DAGKc" evidence="13">
    <location>
        <begin position="6"/>
        <end position="140"/>
    </location>
</feature>
<dbReference type="NCBIfam" id="TIGR00147">
    <property type="entry name" value="YegS/Rv2252/BmrU family lipid kinase"/>
    <property type="match status" value="1"/>
</dbReference>
<evidence type="ECO:0000313" key="14">
    <source>
        <dbReference type="EMBL" id="EDR96113.1"/>
    </source>
</evidence>
<dbReference type="SUPFAM" id="SSF111331">
    <property type="entry name" value="NAD kinase/diacylglycerol kinase-like"/>
    <property type="match status" value="1"/>
</dbReference>
<keyword evidence="7 14" id="KW-0418">Kinase</keyword>
<dbReference type="eggNOG" id="COG1597">
    <property type="taxonomic scope" value="Bacteria"/>
</dbReference>
<dbReference type="InterPro" id="IPR050187">
    <property type="entry name" value="Lipid_Phosphate_FormReg"/>
</dbReference>
<keyword evidence="6" id="KW-0547">Nucleotide-binding</keyword>
<keyword evidence="15" id="KW-1185">Reference proteome</keyword>
<protein>
    <submittedName>
        <fullName evidence="14">Lipid kinase, YegS/Rv2252/BmrU family</fullName>
        <ecNumber evidence="14">2.7.1.-</ecNumber>
    </submittedName>
</protein>
<dbReference type="AlphaFoldDB" id="B0MIJ0"/>
<keyword evidence="3" id="KW-0444">Lipid biosynthesis</keyword>
<dbReference type="STRING" id="411490.ANACAC_03444"/>
<dbReference type="EC" id="2.7.1.-" evidence="14"/>
<dbReference type="InterPro" id="IPR005218">
    <property type="entry name" value="Diacylglycerol/lipid_kinase"/>
</dbReference>
<evidence type="ECO:0000256" key="2">
    <source>
        <dbReference type="ARBA" id="ARBA00005983"/>
    </source>
</evidence>
<evidence type="ECO:0000256" key="10">
    <source>
        <dbReference type="ARBA" id="ARBA00023098"/>
    </source>
</evidence>
<comment type="caution">
    <text evidence="14">The sequence shown here is derived from an EMBL/GenBank/DDBJ whole genome shotgun (WGS) entry which is preliminary data.</text>
</comment>
<dbReference type="HOGENOM" id="CLU_045532_1_0_9"/>
<evidence type="ECO:0000256" key="4">
    <source>
        <dbReference type="ARBA" id="ARBA00022679"/>
    </source>
</evidence>
<reference evidence="14" key="2">
    <citation type="submission" date="2013-11" db="EMBL/GenBank/DDBJ databases">
        <title>Draft genome sequence of Anaerostipes caccae (DSM 14662).</title>
        <authorList>
            <person name="Sudarsanam P."/>
            <person name="Ley R."/>
            <person name="Guruge J."/>
            <person name="Turnbaugh P.J."/>
            <person name="Mahowald M."/>
            <person name="Liep D."/>
            <person name="Gordon J."/>
        </authorList>
    </citation>
    <scope>NUCLEOTIDE SEQUENCE</scope>
    <source>
        <strain evidence="14">DSM 14662</strain>
    </source>
</reference>
<dbReference type="Gene3D" id="3.40.50.10330">
    <property type="entry name" value="Probable inorganic polyphosphate/atp-NAD kinase, domain 1"/>
    <property type="match status" value="1"/>
</dbReference>
<comment type="cofactor">
    <cofactor evidence="1">
        <name>Mg(2+)</name>
        <dbReference type="ChEBI" id="CHEBI:18420"/>
    </cofactor>
</comment>
<evidence type="ECO:0000256" key="6">
    <source>
        <dbReference type="ARBA" id="ARBA00022741"/>
    </source>
</evidence>
<evidence type="ECO:0000259" key="13">
    <source>
        <dbReference type="PROSITE" id="PS50146"/>
    </source>
</evidence>
<evidence type="ECO:0000256" key="11">
    <source>
        <dbReference type="ARBA" id="ARBA00023209"/>
    </source>
</evidence>
<comment type="similarity">
    <text evidence="2">Belongs to the diacylglycerol/lipid kinase family.</text>
</comment>
<dbReference type="Gene3D" id="2.60.200.40">
    <property type="match status" value="1"/>
</dbReference>
<dbReference type="GO" id="GO:0008654">
    <property type="term" value="P:phospholipid biosynthetic process"/>
    <property type="evidence" value="ECO:0007669"/>
    <property type="project" value="UniProtKB-KW"/>
</dbReference>
<dbReference type="InterPro" id="IPR016064">
    <property type="entry name" value="NAD/diacylglycerol_kinase_sf"/>
</dbReference>
<dbReference type="GO" id="GO:0005886">
    <property type="term" value="C:plasma membrane"/>
    <property type="evidence" value="ECO:0007669"/>
    <property type="project" value="TreeGrafter"/>
</dbReference>
<keyword evidence="12" id="KW-1208">Phospholipid metabolism</keyword>
<dbReference type="InterPro" id="IPR045540">
    <property type="entry name" value="YegS/DAGK_C"/>
</dbReference>
<accession>B0MIJ0</accession>
<dbReference type="PROSITE" id="PS50146">
    <property type="entry name" value="DAGK"/>
    <property type="match status" value="1"/>
</dbReference>
<dbReference type="Proteomes" id="UP000004935">
    <property type="component" value="Unassembled WGS sequence"/>
</dbReference>
<dbReference type="PANTHER" id="PTHR12358:SF106">
    <property type="entry name" value="LIPID KINASE YEGS"/>
    <property type="match status" value="1"/>
</dbReference>
<dbReference type="GO" id="GO:0046872">
    <property type="term" value="F:metal ion binding"/>
    <property type="evidence" value="ECO:0007669"/>
    <property type="project" value="UniProtKB-KW"/>
</dbReference>
<sequence>MEYNKEDLMKALFIINPSSGKQNIEATLQEIMSTLILKQITPHIDVFYTKKKDDAKHRAAALKPGEYDYVVSVGGDGTLNEVSNGLVVSQSNIPLAIISAGTVNDFATYMNLPQTAREFCSMIKNFQTKKVDIGKVNDEYFINVLAGGLLTDIAYKVPKDKKAVLGKMAYYLEGIKELPKQFSKNMVLKYTSSEFSETTETMVFLVANSKSVGGFPTAAPLASVSDGYLDVLILKKIEFLTTPDLIVKWLQGSHQNHPSIEYFQTKEIFIEQASTDNEIAIDYDGEILSEGLPVRISIVPEALNILVQRQDPQ</sequence>
<evidence type="ECO:0000256" key="1">
    <source>
        <dbReference type="ARBA" id="ARBA00001946"/>
    </source>
</evidence>
<evidence type="ECO:0000256" key="7">
    <source>
        <dbReference type="ARBA" id="ARBA00022777"/>
    </source>
</evidence>
<evidence type="ECO:0000256" key="12">
    <source>
        <dbReference type="ARBA" id="ARBA00023264"/>
    </source>
</evidence>
<keyword evidence="9" id="KW-0460">Magnesium</keyword>
<gene>
    <name evidence="14" type="ORF">ANACAC_03444</name>
</gene>
<dbReference type="PANTHER" id="PTHR12358">
    <property type="entry name" value="SPHINGOSINE KINASE"/>
    <property type="match status" value="1"/>
</dbReference>
<evidence type="ECO:0000313" key="15">
    <source>
        <dbReference type="Proteomes" id="UP000004935"/>
    </source>
</evidence>
<dbReference type="InterPro" id="IPR001206">
    <property type="entry name" value="Diacylglycerol_kinase_cat_dom"/>
</dbReference>
<evidence type="ECO:0000256" key="9">
    <source>
        <dbReference type="ARBA" id="ARBA00022842"/>
    </source>
</evidence>
<organism evidence="14 15">
    <name type="scientific">Anaerostipes caccae (strain DSM 14662 / CCUG 47493 / JCM 13470 / NCIMB 13811 / L1-92)</name>
    <dbReference type="NCBI Taxonomy" id="411490"/>
    <lineage>
        <taxon>Bacteria</taxon>
        <taxon>Bacillati</taxon>
        <taxon>Bacillota</taxon>
        <taxon>Clostridia</taxon>
        <taxon>Lachnospirales</taxon>
        <taxon>Lachnospiraceae</taxon>
        <taxon>Anaerostipes</taxon>
    </lineage>
</organism>
<proteinExistence type="inferred from homology"/>
<keyword evidence="4 14" id="KW-0808">Transferase</keyword>
<dbReference type="EMBL" id="ABAX03000037">
    <property type="protein sequence ID" value="EDR96113.1"/>
    <property type="molecule type" value="Genomic_DNA"/>
</dbReference>